<evidence type="ECO:0000313" key="2">
    <source>
        <dbReference type="EMBL" id="CAB1424995.1"/>
    </source>
</evidence>
<comment type="caution">
    <text evidence="2">The sequence shown here is derived from an EMBL/GenBank/DDBJ whole genome shotgun (WGS) entry which is preliminary data.</text>
</comment>
<feature type="compositionally biased region" description="Basic and acidic residues" evidence="1">
    <location>
        <begin position="71"/>
        <end position="89"/>
    </location>
</feature>
<proteinExistence type="predicted"/>
<evidence type="ECO:0000313" key="3">
    <source>
        <dbReference type="Proteomes" id="UP001153269"/>
    </source>
</evidence>
<reference evidence="2" key="1">
    <citation type="submission" date="2020-03" db="EMBL/GenBank/DDBJ databases">
        <authorList>
            <person name="Weist P."/>
        </authorList>
    </citation>
    <scope>NUCLEOTIDE SEQUENCE</scope>
</reference>
<feature type="region of interest" description="Disordered" evidence="1">
    <location>
        <begin position="33"/>
        <end position="89"/>
    </location>
</feature>
<organism evidence="2 3">
    <name type="scientific">Pleuronectes platessa</name>
    <name type="common">European plaice</name>
    <dbReference type="NCBI Taxonomy" id="8262"/>
    <lineage>
        <taxon>Eukaryota</taxon>
        <taxon>Metazoa</taxon>
        <taxon>Chordata</taxon>
        <taxon>Craniata</taxon>
        <taxon>Vertebrata</taxon>
        <taxon>Euteleostomi</taxon>
        <taxon>Actinopterygii</taxon>
        <taxon>Neopterygii</taxon>
        <taxon>Teleostei</taxon>
        <taxon>Neoteleostei</taxon>
        <taxon>Acanthomorphata</taxon>
        <taxon>Carangaria</taxon>
        <taxon>Pleuronectiformes</taxon>
        <taxon>Pleuronectoidei</taxon>
        <taxon>Pleuronectidae</taxon>
        <taxon>Pleuronectes</taxon>
    </lineage>
</organism>
<name>A0A9N7YB38_PLEPL</name>
<gene>
    <name evidence="2" type="ORF">PLEPLA_LOCUS12925</name>
</gene>
<dbReference type="AlphaFoldDB" id="A0A9N7YB38"/>
<protein>
    <submittedName>
        <fullName evidence="2">Uncharacterized protein</fullName>
    </submittedName>
</protein>
<keyword evidence="3" id="KW-1185">Reference proteome</keyword>
<dbReference type="Proteomes" id="UP001153269">
    <property type="component" value="Unassembled WGS sequence"/>
</dbReference>
<sequence length="111" mass="12775">MEINKYQQHRQWLMNWNLQAVSMKNRHCRRSVPKIHLWPATPERAPPQAKTTTRSSLDKAHSATESDPSENSERGTVEELPREDGESRLCKNVGTSYLASRPWLASTLHQP</sequence>
<dbReference type="EMBL" id="CADEAL010000773">
    <property type="protein sequence ID" value="CAB1424995.1"/>
    <property type="molecule type" value="Genomic_DNA"/>
</dbReference>
<evidence type="ECO:0000256" key="1">
    <source>
        <dbReference type="SAM" id="MobiDB-lite"/>
    </source>
</evidence>
<accession>A0A9N7YB38</accession>